<dbReference type="InterPro" id="IPR012675">
    <property type="entry name" value="Beta-grasp_dom_sf"/>
</dbReference>
<evidence type="ECO:0000256" key="1">
    <source>
        <dbReference type="ARBA" id="ARBA00022741"/>
    </source>
</evidence>
<dbReference type="AlphaFoldDB" id="A0A7C3EWK9"/>
<evidence type="ECO:0000256" key="2">
    <source>
        <dbReference type="ARBA" id="ARBA00023134"/>
    </source>
</evidence>
<comment type="caution">
    <text evidence="4">The sequence shown here is derived from an EMBL/GenBank/DDBJ whole genome shotgun (WGS) entry which is preliminary data.</text>
</comment>
<reference evidence="4" key="1">
    <citation type="journal article" date="2020" name="mSystems">
        <title>Genome- and Community-Level Interaction Insights into Carbon Utilization and Element Cycling Functions of Hydrothermarchaeota in Hydrothermal Sediment.</title>
        <authorList>
            <person name="Zhou Z."/>
            <person name="Liu Y."/>
            <person name="Xu W."/>
            <person name="Pan J."/>
            <person name="Luo Z.H."/>
            <person name="Li M."/>
        </authorList>
    </citation>
    <scope>NUCLEOTIDE SEQUENCE [LARGE SCALE GENOMIC DNA]</scope>
    <source>
        <strain evidence="4">SpSt-468</strain>
    </source>
</reference>
<dbReference type="PANTHER" id="PTHR23305:SF1">
    <property type="entry name" value="OBG-TYPE G DOMAIN-CONTAINING PROTEIN"/>
    <property type="match status" value="1"/>
</dbReference>
<dbReference type="SUPFAM" id="SSF81271">
    <property type="entry name" value="TGS-like"/>
    <property type="match status" value="1"/>
</dbReference>
<dbReference type="InterPro" id="IPR004095">
    <property type="entry name" value="TGS"/>
</dbReference>
<dbReference type="PRINTS" id="PR00326">
    <property type="entry name" value="GTP1OBG"/>
</dbReference>
<organism evidence="4">
    <name type="scientific">Candidatus Methanomethylicus mesodigestus</name>
    <dbReference type="NCBI Taxonomy" id="1867258"/>
    <lineage>
        <taxon>Archaea</taxon>
        <taxon>Thermoproteota</taxon>
        <taxon>Methanosuratincolia</taxon>
        <taxon>Candidatus Methanomethylicales</taxon>
        <taxon>Candidatus Methanomethylicaceae</taxon>
        <taxon>Candidatus Methanomethylicus</taxon>
    </lineage>
</organism>
<gene>
    <name evidence="4" type="primary">ychF</name>
    <name evidence="4" type="ORF">ENS19_04890</name>
</gene>
<dbReference type="Pfam" id="PF02824">
    <property type="entry name" value="TGS"/>
    <property type="match status" value="1"/>
</dbReference>
<dbReference type="PROSITE" id="PS51710">
    <property type="entry name" value="G_OBG"/>
    <property type="match status" value="1"/>
</dbReference>
<name>A0A7C3EWK9_9CREN</name>
<dbReference type="PROSITE" id="PS00905">
    <property type="entry name" value="GTP1_OBG"/>
    <property type="match status" value="1"/>
</dbReference>
<dbReference type="EMBL" id="DSTX01000007">
    <property type="protein sequence ID" value="HFK20603.1"/>
    <property type="molecule type" value="Genomic_DNA"/>
</dbReference>
<proteinExistence type="predicted"/>
<dbReference type="NCBIfam" id="NF007171">
    <property type="entry name" value="PRK09602.1"/>
    <property type="match status" value="1"/>
</dbReference>
<keyword evidence="1" id="KW-0547">Nucleotide-binding</keyword>
<dbReference type="GO" id="GO:0005737">
    <property type="term" value="C:cytoplasm"/>
    <property type="evidence" value="ECO:0007669"/>
    <property type="project" value="TreeGrafter"/>
</dbReference>
<dbReference type="PANTHER" id="PTHR23305">
    <property type="entry name" value="OBG GTPASE FAMILY"/>
    <property type="match status" value="1"/>
</dbReference>
<sequence length="406" mass="45049">MLKIGIIGKTNAGKTTFFNAVTLLSAEISNYPFTTKAPNVGVGYVKTVCVCRELGVKDNPSNSSCLDGFRFIPVEVIDLPGLIKGASEGAGLGTQFLSVAAQADALLHIVDASGSINSKGEICEPGMGSPLADYYDIEEELIKWYTKNLIDNSEKVLRMIQGKNMDLSKALFEILSGIKVTEKNIKDALNTTKLVGIPFEDWEDEDYRTFATEIRYLSKPTLIIANKMDMPVSEKNFKGLQETFGERFVIPVSADVELVLRRAEKTGAISYLPGEEGFKTIDLGKLTPKQKWALEYVKSRMLDKWLRTGVDLAMYVALFKLLKMNVIYPVEDAKRYSDSKGRVLPDAYMLPQGSTPRDLAKAVHSHLADNFLYAIDAVSGFRLPNNYTLRDRDVVSIVTSRKKLKS</sequence>
<dbReference type="SUPFAM" id="SSF52540">
    <property type="entry name" value="P-loop containing nucleoside triphosphate hydrolases"/>
    <property type="match status" value="1"/>
</dbReference>
<dbReference type="InterPro" id="IPR012676">
    <property type="entry name" value="TGS-like"/>
</dbReference>
<accession>A0A7C3EWK9</accession>
<evidence type="ECO:0000313" key="4">
    <source>
        <dbReference type="EMBL" id="HFK20603.1"/>
    </source>
</evidence>
<evidence type="ECO:0000259" key="3">
    <source>
        <dbReference type="PROSITE" id="PS51710"/>
    </source>
</evidence>
<dbReference type="InterPro" id="IPR006073">
    <property type="entry name" value="GTP-bd"/>
</dbReference>
<dbReference type="InterPro" id="IPR013646">
    <property type="entry name" value="YGR210-like_G4"/>
</dbReference>
<feature type="domain" description="OBG-type G" evidence="3">
    <location>
        <begin position="2"/>
        <end position="272"/>
    </location>
</feature>
<protein>
    <submittedName>
        <fullName evidence="4">Redox-regulated ATPase YchF</fullName>
    </submittedName>
</protein>
<dbReference type="InterPro" id="IPR027417">
    <property type="entry name" value="P-loop_NTPase"/>
</dbReference>
<dbReference type="GO" id="GO:0005525">
    <property type="term" value="F:GTP binding"/>
    <property type="evidence" value="ECO:0007669"/>
    <property type="project" value="UniProtKB-KW"/>
</dbReference>
<dbReference type="Gene3D" id="3.10.20.30">
    <property type="match status" value="1"/>
</dbReference>
<dbReference type="Gene3D" id="3.40.50.300">
    <property type="entry name" value="P-loop containing nucleotide triphosphate hydrolases"/>
    <property type="match status" value="1"/>
</dbReference>
<dbReference type="InterPro" id="IPR031167">
    <property type="entry name" value="G_OBG"/>
</dbReference>
<dbReference type="Pfam" id="PF08438">
    <property type="entry name" value="YGR210-like_G4"/>
    <property type="match status" value="1"/>
</dbReference>
<keyword evidence="2" id="KW-0342">GTP-binding</keyword>
<dbReference type="InterPro" id="IPR006074">
    <property type="entry name" value="GTP1-OBG_CS"/>
</dbReference>
<dbReference type="Gene3D" id="1.10.8.470">
    <property type="match status" value="1"/>
</dbReference>
<dbReference type="Pfam" id="PF01926">
    <property type="entry name" value="MMR_HSR1"/>
    <property type="match status" value="1"/>
</dbReference>
<dbReference type="GO" id="GO:0016887">
    <property type="term" value="F:ATP hydrolysis activity"/>
    <property type="evidence" value="ECO:0007669"/>
    <property type="project" value="TreeGrafter"/>
</dbReference>